<organism evidence="2 3">
    <name type="scientific">Halomicrobium zhouii</name>
    <dbReference type="NCBI Taxonomy" id="767519"/>
    <lineage>
        <taxon>Archaea</taxon>
        <taxon>Methanobacteriati</taxon>
        <taxon>Methanobacteriota</taxon>
        <taxon>Stenosarchaea group</taxon>
        <taxon>Halobacteria</taxon>
        <taxon>Halobacteriales</taxon>
        <taxon>Haloarculaceae</taxon>
        <taxon>Halomicrobium</taxon>
    </lineage>
</organism>
<reference evidence="2 3" key="1">
    <citation type="submission" date="2016-10" db="EMBL/GenBank/DDBJ databases">
        <authorList>
            <person name="de Groot N.N."/>
        </authorList>
    </citation>
    <scope>NUCLEOTIDE SEQUENCE [LARGE SCALE GENOMIC DNA]</scope>
    <source>
        <strain evidence="2 3">CGMCC 1.10457</strain>
    </source>
</reference>
<proteinExistence type="predicted"/>
<dbReference type="STRING" id="767519.SAMN05216559_2169"/>
<evidence type="ECO:0000256" key="1">
    <source>
        <dbReference type="SAM" id="MobiDB-lite"/>
    </source>
</evidence>
<feature type="compositionally biased region" description="Polar residues" evidence="1">
    <location>
        <begin position="193"/>
        <end position="205"/>
    </location>
</feature>
<dbReference type="Proteomes" id="UP000199062">
    <property type="component" value="Unassembled WGS sequence"/>
</dbReference>
<keyword evidence="3" id="KW-1185">Reference proteome</keyword>
<evidence type="ECO:0000313" key="3">
    <source>
        <dbReference type="Proteomes" id="UP000199062"/>
    </source>
</evidence>
<dbReference type="EMBL" id="FOZK01000002">
    <property type="protein sequence ID" value="SFR99201.1"/>
    <property type="molecule type" value="Genomic_DNA"/>
</dbReference>
<dbReference type="RefSeq" id="WP_089816554.1">
    <property type="nucleotide sequence ID" value="NZ_FOZK01000002.1"/>
</dbReference>
<feature type="region of interest" description="Disordered" evidence="1">
    <location>
        <begin position="173"/>
        <end position="229"/>
    </location>
</feature>
<dbReference type="OrthoDB" id="299301at2157"/>
<evidence type="ECO:0000313" key="2">
    <source>
        <dbReference type="EMBL" id="SFR99201.1"/>
    </source>
</evidence>
<name>A0A1I6L6S5_9EURY</name>
<accession>A0A1I6L6S5</accession>
<gene>
    <name evidence="2" type="ORF">SAMN05216559_2169</name>
</gene>
<protein>
    <submittedName>
        <fullName evidence="2">Uncharacterized protein</fullName>
    </submittedName>
</protein>
<sequence length="229" mass="24453">MNDSLQGNALDELIHEGRYLYPTNVVEIVERYHAGGEPGVPRSLVLSYADHVLSDLGNRAPYSLTRFSALLDDRVTDAAFWLPNALYRTGPDRISVYPLSWHQRLDGVTDPVEYATVVGADLDRARGIADAGVASAVPKQLLLDAMTVMGPMDRRTAGGLLRDARLSGRIRVDPVQNPDADVRVVPAPAPASSGRSEPTRSTASGAASGIPDRRPRPGTSPAPGHGRSG</sequence>
<dbReference type="AlphaFoldDB" id="A0A1I6L6S5"/>